<dbReference type="InterPro" id="IPR050546">
    <property type="entry name" value="Glycosyl_Hydrlase_16"/>
</dbReference>
<reference evidence="2" key="1">
    <citation type="submission" date="2022-03" db="EMBL/GenBank/DDBJ databases">
        <authorList>
            <person name="Martin C."/>
        </authorList>
    </citation>
    <scope>NUCLEOTIDE SEQUENCE</scope>
</reference>
<dbReference type="InterPro" id="IPR013320">
    <property type="entry name" value="ConA-like_dom_sf"/>
</dbReference>
<comment type="similarity">
    <text evidence="1">Belongs to the glycosyl hydrolase 16 family.</text>
</comment>
<dbReference type="PROSITE" id="PS51762">
    <property type="entry name" value="GH16_2"/>
    <property type="match status" value="1"/>
</dbReference>
<dbReference type="Pfam" id="PF00722">
    <property type="entry name" value="Glyco_hydro_16"/>
    <property type="match status" value="1"/>
</dbReference>
<evidence type="ECO:0000313" key="2">
    <source>
        <dbReference type="EMBL" id="CAH1778112.1"/>
    </source>
</evidence>
<name>A0A8J1XME6_OWEFU</name>
<dbReference type="AlphaFoldDB" id="A0A8J1XME6"/>
<protein>
    <submittedName>
        <fullName evidence="2">Uncharacterized protein</fullName>
    </submittedName>
</protein>
<dbReference type="Gene3D" id="2.60.120.200">
    <property type="match status" value="1"/>
</dbReference>
<dbReference type="SUPFAM" id="SSF49899">
    <property type="entry name" value="Concanavalin A-like lectins/glucanases"/>
    <property type="match status" value="1"/>
</dbReference>
<evidence type="ECO:0000256" key="1">
    <source>
        <dbReference type="ARBA" id="ARBA00006865"/>
    </source>
</evidence>
<dbReference type="GO" id="GO:0004553">
    <property type="term" value="F:hydrolase activity, hydrolyzing O-glycosyl compounds"/>
    <property type="evidence" value="ECO:0007669"/>
    <property type="project" value="InterPro"/>
</dbReference>
<gene>
    <name evidence="2" type="ORF">OFUS_LOCUS5078</name>
</gene>
<dbReference type="EMBL" id="CAIIXF020000002">
    <property type="protein sequence ID" value="CAH1778112.1"/>
    <property type="molecule type" value="Genomic_DNA"/>
</dbReference>
<dbReference type="PANTHER" id="PTHR10963">
    <property type="entry name" value="GLYCOSYL HYDROLASE-RELATED"/>
    <property type="match status" value="1"/>
</dbReference>
<sequence length="415" mass="47043">MDALNGLRLLLCFTLAKTTYSQSTTDDNYKLIWEENFDSPTKTGAVDRTKWEHETTAWGGGNCEFQVYTPDTTNTYVKDGTLFIKPTLTVNNTNPLTNQPFGKDFLTTGDLDLNAMYGACTMSDNWGCRREGKYGLIPPIMSGRIRTKGRFAFKYGRLEVVAKMPVGDWMWPAIWLLPEGNIYGGWPRSGEIDLVETRGNRDLKYTESGNYAGIQDIGSTLHWGPVWNVNHYHLTTGHHENVTSNYGDHFHTYLLDWDEFGLRFYIDGHEIAKYPDPLINDDPDWTGWWDFGAPWENNETNPWADESKMTPFDQKFHIVMNVAVGSTNGFMPDASAATNGGAAKPYNNSDPDAIVKFWNARDEWYPTWTAEGDNAAMQVKSLKVYQHQIQTCNVSVGTSVRITVMLWAVLLLNFV</sequence>
<dbReference type="Proteomes" id="UP000749559">
    <property type="component" value="Unassembled WGS sequence"/>
</dbReference>
<evidence type="ECO:0000313" key="3">
    <source>
        <dbReference type="Proteomes" id="UP000749559"/>
    </source>
</evidence>
<dbReference type="GO" id="GO:0005975">
    <property type="term" value="P:carbohydrate metabolic process"/>
    <property type="evidence" value="ECO:0007669"/>
    <property type="project" value="InterPro"/>
</dbReference>
<dbReference type="InterPro" id="IPR000757">
    <property type="entry name" value="Beta-glucanase-like"/>
</dbReference>
<dbReference type="OrthoDB" id="4781at2759"/>
<keyword evidence="3" id="KW-1185">Reference proteome</keyword>
<dbReference type="PANTHER" id="PTHR10963:SF55">
    <property type="entry name" value="GLYCOSIDE HYDROLASE FAMILY 16 PROTEIN"/>
    <property type="match status" value="1"/>
</dbReference>
<organism evidence="2 3">
    <name type="scientific">Owenia fusiformis</name>
    <name type="common">Polychaete worm</name>
    <dbReference type="NCBI Taxonomy" id="6347"/>
    <lineage>
        <taxon>Eukaryota</taxon>
        <taxon>Metazoa</taxon>
        <taxon>Spiralia</taxon>
        <taxon>Lophotrochozoa</taxon>
        <taxon>Annelida</taxon>
        <taxon>Polychaeta</taxon>
        <taxon>Sedentaria</taxon>
        <taxon>Canalipalpata</taxon>
        <taxon>Sabellida</taxon>
        <taxon>Oweniida</taxon>
        <taxon>Oweniidae</taxon>
        <taxon>Owenia</taxon>
    </lineage>
</organism>
<comment type="caution">
    <text evidence="2">The sequence shown here is derived from an EMBL/GenBank/DDBJ whole genome shotgun (WGS) entry which is preliminary data.</text>
</comment>
<accession>A0A8J1XME6</accession>
<proteinExistence type="inferred from homology"/>